<organism evidence="1">
    <name type="scientific">marine sediment metagenome</name>
    <dbReference type="NCBI Taxonomy" id="412755"/>
    <lineage>
        <taxon>unclassified sequences</taxon>
        <taxon>metagenomes</taxon>
        <taxon>ecological metagenomes</taxon>
    </lineage>
</organism>
<reference evidence="1" key="1">
    <citation type="journal article" date="2014" name="Front. Microbiol.">
        <title>High frequency of phylogenetically diverse reductive dehalogenase-homologous genes in deep subseafloor sedimentary metagenomes.</title>
        <authorList>
            <person name="Kawai M."/>
            <person name="Futagami T."/>
            <person name="Toyoda A."/>
            <person name="Takaki Y."/>
            <person name="Nishi S."/>
            <person name="Hori S."/>
            <person name="Arai W."/>
            <person name="Tsubouchi T."/>
            <person name="Morono Y."/>
            <person name="Uchiyama I."/>
            <person name="Ito T."/>
            <person name="Fujiyama A."/>
            <person name="Inagaki F."/>
            <person name="Takami H."/>
        </authorList>
    </citation>
    <scope>NUCLEOTIDE SEQUENCE</scope>
    <source>
        <strain evidence="1">Expedition CK06-06</strain>
    </source>
</reference>
<protein>
    <recommendedName>
        <fullName evidence="2">Helicase ATP-binding domain-containing protein</fullName>
    </recommendedName>
</protein>
<feature type="non-terminal residue" evidence="1">
    <location>
        <position position="1"/>
    </location>
</feature>
<dbReference type="Gene3D" id="3.40.50.10810">
    <property type="entry name" value="Tandem AAA-ATPase domain"/>
    <property type="match status" value="1"/>
</dbReference>
<accession>X1Q4U1</accession>
<dbReference type="EMBL" id="BARV01039993">
    <property type="protein sequence ID" value="GAI49771.1"/>
    <property type="molecule type" value="Genomic_DNA"/>
</dbReference>
<dbReference type="SUPFAM" id="SSF52540">
    <property type="entry name" value="P-loop containing nucleoside triphosphate hydrolases"/>
    <property type="match status" value="1"/>
</dbReference>
<proteinExistence type="predicted"/>
<evidence type="ECO:0000313" key="1">
    <source>
        <dbReference type="EMBL" id="GAI49771.1"/>
    </source>
</evidence>
<dbReference type="AlphaFoldDB" id="X1Q4U1"/>
<dbReference type="InterPro" id="IPR027417">
    <property type="entry name" value="P-loop_NTPase"/>
</dbReference>
<evidence type="ECO:0008006" key="2">
    <source>
        <dbReference type="Google" id="ProtNLM"/>
    </source>
</evidence>
<name>X1Q4U1_9ZZZZ</name>
<comment type="caution">
    <text evidence="1">The sequence shown here is derived from an EMBL/GenBank/DDBJ whole genome shotgun (WGS) entry which is preliminary data.</text>
</comment>
<feature type="non-terminal residue" evidence="1">
    <location>
        <position position="176"/>
    </location>
</feature>
<sequence>AKSCISSLEPDFIILDEFQRFKNLLDGQDEMCKLAREMFDFEDTKLLLLSATPYKMYTLYQEDEIHYDDFIRTAKFLLTNKDDSKSSNRDIMSLRTQLEEYKNLLYQMNENSLNDLYKCKRKIEKILGKVMCRTERNSGISKQDNMIKEYTEKVEIESKEILNFINIDRIAQVIGH</sequence>
<gene>
    <name evidence="1" type="ORF">S06H3_61104</name>
</gene>
<dbReference type="InterPro" id="IPR038718">
    <property type="entry name" value="SNF2-like_sf"/>
</dbReference>